<dbReference type="CDD" id="cd04670">
    <property type="entry name" value="NUDIX_ASFGF2_Nudt6"/>
    <property type="match status" value="1"/>
</dbReference>
<organism evidence="5 6">
    <name type="scientific">Alkalisalibacterium limincola</name>
    <dbReference type="NCBI Taxonomy" id="2699169"/>
    <lineage>
        <taxon>Bacteria</taxon>
        <taxon>Pseudomonadati</taxon>
        <taxon>Pseudomonadota</taxon>
        <taxon>Gammaproteobacteria</taxon>
        <taxon>Lysobacterales</taxon>
        <taxon>Lysobacteraceae</taxon>
        <taxon>Alkalisalibacterium</taxon>
    </lineage>
</organism>
<sequence>MLKAARNQYRGVFVGEPHLPGDDDAFVADLAAALPQWQSEGIRVAWLQLPATRAALVPRAIEAGFEFHHCDGPKLMLVKRLEAGAYVPAGATHTIGVGGAVISEEGRVLVVLERRDVTARPGYYKLPGGMLEPGEHFAEGVVREVHEETGIRAAFDGIVSLRHHHKGQFGTSNLYVVCRLRPLDFDIRVDDEEIGDAMWVEVGDYLANPDIGAYNKRVVRAAVAGRTLSLAEVEGYMSAGEYEVFIGDAAPA</sequence>
<comment type="cofactor">
    <cofactor evidence="1">
        <name>Mg(2+)</name>
        <dbReference type="ChEBI" id="CHEBI:18420"/>
    </cofactor>
</comment>
<name>A0A5C8KVE1_9GAMM</name>
<dbReference type="RefSeq" id="WP_147890392.1">
    <property type="nucleotide sequence ID" value="NZ_VRTS01000001.1"/>
</dbReference>
<accession>A0A5C8KVE1</accession>
<dbReference type="InterPro" id="IPR015797">
    <property type="entry name" value="NUDIX_hydrolase-like_dom_sf"/>
</dbReference>
<dbReference type="SUPFAM" id="SSF55811">
    <property type="entry name" value="Nudix"/>
    <property type="match status" value="1"/>
</dbReference>
<dbReference type="Proteomes" id="UP000321248">
    <property type="component" value="Unassembled WGS sequence"/>
</dbReference>
<comment type="similarity">
    <text evidence="3">Belongs to the Nudix hydrolase family.</text>
</comment>
<evidence type="ECO:0000256" key="1">
    <source>
        <dbReference type="ARBA" id="ARBA00001946"/>
    </source>
</evidence>
<dbReference type="InterPro" id="IPR040618">
    <property type="entry name" value="Pre-Nudix"/>
</dbReference>
<dbReference type="Pfam" id="PF18290">
    <property type="entry name" value="Nudix_hydro"/>
    <property type="match status" value="1"/>
</dbReference>
<dbReference type="InterPro" id="IPR020476">
    <property type="entry name" value="Nudix_hydrolase"/>
</dbReference>
<dbReference type="InterPro" id="IPR003293">
    <property type="entry name" value="Nudix_hydrolase6-like"/>
</dbReference>
<keyword evidence="2 3" id="KW-0378">Hydrolase</keyword>
<evidence type="ECO:0000313" key="5">
    <source>
        <dbReference type="EMBL" id="TXK65719.1"/>
    </source>
</evidence>
<dbReference type="GO" id="GO:0051287">
    <property type="term" value="F:NAD binding"/>
    <property type="evidence" value="ECO:0007669"/>
    <property type="project" value="TreeGrafter"/>
</dbReference>
<feature type="domain" description="Nudix hydrolase" evidence="4">
    <location>
        <begin position="92"/>
        <end position="224"/>
    </location>
</feature>
<dbReference type="OrthoDB" id="9791656at2"/>
<dbReference type="GO" id="GO:0047631">
    <property type="term" value="F:ADP-ribose diphosphatase activity"/>
    <property type="evidence" value="ECO:0007669"/>
    <property type="project" value="TreeGrafter"/>
</dbReference>
<dbReference type="Gene3D" id="3.40.630.30">
    <property type="match status" value="1"/>
</dbReference>
<reference evidence="5 6" key="1">
    <citation type="submission" date="2019-08" db="EMBL/GenBank/DDBJ databases">
        <authorList>
            <person name="Karlyshev A.V."/>
        </authorList>
    </citation>
    <scope>NUCLEOTIDE SEQUENCE [LARGE SCALE GENOMIC DNA]</scope>
    <source>
        <strain evidence="5 6">Alg18-2.2</strain>
    </source>
</reference>
<dbReference type="GO" id="GO:0035529">
    <property type="term" value="F:NADH pyrophosphatase activity"/>
    <property type="evidence" value="ECO:0007669"/>
    <property type="project" value="TreeGrafter"/>
</dbReference>
<dbReference type="PANTHER" id="PTHR13994">
    <property type="entry name" value="NUDIX HYDROLASE RELATED"/>
    <property type="match status" value="1"/>
</dbReference>
<evidence type="ECO:0000256" key="2">
    <source>
        <dbReference type="ARBA" id="ARBA00022801"/>
    </source>
</evidence>
<dbReference type="AlphaFoldDB" id="A0A5C8KVE1"/>
<proteinExistence type="inferred from homology"/>
<gene>
    <name evidence="5" type="ORF">FU658_00945</name>
</gene>
<comment type="caution">
    <text evidence="5">The sequence shown here is derived from an EMBL/GenBank/DDBJ whole genome shotgun (WGS) entry which is preliminary data.</text>
</comment>
<protein>
    <submittedName>
        <fullName evidence="5">NUDIX domain-containing protein</fullName>
    </submittedName>
</protein>
<dbReference type="Pfam" id="PF00293">
    <property type="entry name" value="NUDIX"/>
    <property type="match status" value="1"/>
</dbReference>
<dbReference type="InterPro" id="IPR000086">
    <property type="entry name" value="NUDIX_hydrolase_dom"/>
</dbReference>
<dbReference type="PRINTS" id="PR01356">
    <property type="entry name" value="GFGPROTEIN"/>
</dbReference>
<evidence type="ECO:0000256" key="3">
    <source>
        <dbReference type="RuleBase" id="RU003476"/>
    </source>
</evidence>
<dbReference type="EMBL" id="VRTS01000001">
    <property type="protein sequence ID" value="TXK65719.1"/>
    <property type="molecule type" value="Genomic_DNA"/>
</dbReference>
<dbReference type="PROSITE" id="PS51462">
    <property type="entry name" value="NUDIX"/>
    <property type="match status" value="1"/>
</dbReference>
<keyword evidence="6" id="KW-1185">Reference proteome</keyword>
<dbReference type="PROSITE" id="PS00893">
    <property type="entry name" value="NUDIX_BOX"/>
    <property type="match status" value="1"/>
</dbReference>
<dbReference type="PRINTS" id="PR00502">
    <property type="entry name" value="NUDIXFAMILY"/>
</dbReference>
<dbReference type="InterPro" id="IPR020084">
    <property type="entry name" value="NUDIX_hydrolase_CS"/>
</dbReference>
<dbReference type="PANTHER" id="PTHR13994:SF13">
    <property type="entry name" value="FI03680P"/>
    <property type="match status" value="1"/>
</dbReference>
<evidence type="ECO:0000259" key="4">
    <source>
        <dbReference type="PROSITE" id="PS51462"/>
    </source>
</evidence>
<dbReference type="Gene3D" id="3.90.79.10">
    <property type="entry name" value="Nucleoside Triphosphate Pyrophosphohydrolase"/>
    <property type="match status" value="1"/>
</dbReference>
<evidence type="ECO:0000313" key="6">
    <source>
        <dbReference type="Proteomes" id="UP000321248"/>
    </source>
</evidence>